<keyword evidence="3 6" id="KW-0812">Transmembrane</keyword>
<evidence type="ECO:0000256" key="4">
    <source>
        <dbReference type="ARBA" id="ARBA00022989"/>
    </source>
</evidence>
<dbReference type="GO" id="GO:0043190">
    <property type="term" value="C:ATP-binding cassette (ABC) transporter complex"/>
    <property type="evidence" value="ECO:0007669"/>
    <property type="project" value="TreeGrafter"/>
</dbReference>
<comment type="subcellular location">
    <subcellularLocation>
        <location evidence="1">Cell membrane</location>
        <topology evidence="1">Multi-pass membrane protein</topology>
    </subcellularLocation>
</comment>
<feature type="transmembrane region" description="Helical" evidence="6">
    <location>
        <begin position="110"/>
        <end position="130"/>
    </location>
</feature>
<sequence length="162" mass="18815">VLHKWVIYDYYILHFDRNGNQQIQSGYMKDTTLALKPTDLYKIKQRFEEMNYFQLNHYIQKEKERGSLSYRRYEIEKYKRFAGPVAILVLTLLGVALTSRKVRGGMGMHLGLGLLLAFSYILLMQVSVVFSTQGNLSPSVGVWIPNFVYLIIALYLLKKAPK</sequence>
<evidence type="ECO:0008006" key="8">
    <source>
        <dbReference type="Google" id="ProtNLM"/>
    </source>
</evidence>
<keyword evidence="4 6" id="KW-1133">Transmembrane helix</keyword>
<dbReference type="EMBL" id="UOET01000208">
    <property type="protein sequence ID" value="VAW28213.1"/>
    <property type="molecule type" value="Genomic_DNA"/>
</dbReference>
<feature type="transmembrane region" description="Helical" evidence="6">
    <location>
        <begin position="81"/>
        <end position="98"/>
    </location>
</feature>
<evidence type="ECO:0000313" key="7">
    <source>
        <dbReference type="EMBL" id="VAW28213.1"/>
    </source>
</evidence>
<accession>A0A3B0UIR7</accession>
<dbReference type="PANTHER" id="PTHR33529">
    <property type="entry name" value="SLR0882 PROTEIN-RELATED"/>
    <property type="match status" value="1"/>
</dbReference>
<dbReference type="AlphaFoldDB" id="A0A3B0UIR7"/>
<evidence type="ECO:0000256" key="1">
    <source>
        <dbReference type="ARBA" id="ARBA00004651"/>
    </source>
</evidence>
<feature type="transmembrane region" description="Helical" evidence="6">
    <location>
        <begin position="136"/>
        <end position="157"/>
    </location>
</feature>
<dbReference type="PANTHER" id="PTHR33529:SF8">
    <property type="entry name" value="PERMEASE, YJGP_YJGQ FAMILY"/>
    <property type="match status" value="1"/>
</dbReference>
<evidence type="ECO:0000256" key="2">
    <source>
        <dbReference type="ARBA" id="ARBA00022475"/>
    </source>
</evidence>
<protein>
    <recommendedName>
        <fullName evidence="8">Lipopolysaccharide export system permease protein LptG</fullName>
    </recommendedName>
</protein>
<dbReference type="InterPro" id="IPR005495">
    <property type="entry name" value="LptG/LptF_permease"/>
</dbReference>
<dbReference type="Pfam" id="PF03739">
    <property type="entry name" value="LptF_LptG"/>
    <property type="match status" value="1"/>
</dbReference>
<dbReference type="GO" id="GO:0015920">
    <property type="term" value="P:lipopolysaccharide transport"/>
    <property type="evidence" value="ECO:0007669"/>
    <property type="project" value="TreeGrafter"/>
</dbReference>
<keyword evidence="5 6" id="KW-0472">Membrane</keyword>
<keyword evidence="2" id="KW-1003">Cell membrane</keyword>
<name>A0A3B0UIR7_9ZZZZ</name>
<evidence type="ECO:0000256" key="3">
    <source>
        <dbReference type="ARBA" id="ARBA00022692"/>
    </source>
</evidence>
<reference evidence="7" key="1">
    <citation type="submission" date="2018-06" db="EMBL/GenBank/DDBJ databases">
        <authorList>
            <person name="Zhirakovskaya E."/>
        </authorList>
    </citation>
    <scope>NUCLEOTIDE SEQUENCE</scope>
</reference>
<feature type="non-terminal residue" evidence="7">
    <location>
        <position position="1"/>
    </location>
</feature>
<proteinExistence type="predicted"/>
<gene>
    <name evidence="7" type="ORF">MNBD_BACTEROID07-1482</name>
</gene>
<organism evidence="7">
    <name type="scientific">hydrothermal vent metagenome</name>
    <dbReference type="NCBI Taxonomy" id="652676"/>
    <lineage>
        <taxon>unclassified sequences</taxon>
        <taxon>metagenomes</taxon>
        <taxon>ecological metagenomes</taxon>
    </lineage>
</organism>
<evidence type="ECO:0000256" key="6">
    <source>
        <dbReference type="SAM" id="Phobius"/>
    </source>
</evidence>
<evidence type="ECO:0000256" key="5">
    <source>
        <dbReference type="ARBA" id="ARBA00023136"/>
    </source>
</evidence>